<protein>
    <submittedName>
        <fullName evidence="2">Uncharacterized protein</fullName>
    </submittedName>
</protein>
<keyword evidence="1" id="KW-1133">Transmembrane helix</keyword>
<dbReference type="PATRIC" id="fig|1122241.3.peg.1190"/>
<name>A0A151AY87_9FIRM</name>
<comment type="caution">
    <text evidence="2">The sequence shown here is derived from an EMBL/GenBank/DDBJ whole genome shotgun (WGS) entry which is preliminary data.</text>
</comment>
<evidence type="ECO:0000313" key="3">
    <source>
        <dbReference type="Proteomes" id="UP000075670"/>
    </source>
</evidence>
<accession>A0A151AY87</accession>
<dbReference type="EMBL" id="LTBC01000003">
    <property type="protein sequence ID" value="KYH32530.1"/>
    <property type="molecule type" value="Genomic_DNA"/>
</dbReference>
<organism evidence="2 3">
    <name type="scientific">Moorella mulderi DSM 14980</name>
    <dbReference type="NCBI Taxonomy" id="1122241"/>
    <lineage>
        <taxon>Bacteria</taxon>
        <taxon>Bacillati</taxon>
        <taxon>Bacillota</taxon>
        <taxon>Clostridia</taxon>
        <taxon>Neomoorellales</taxon>
        <taxon>Neomoorellaceae</taxon>
        <taxon>Neomoorella</taxon>
    </lineage>
</organism>
<feature type="transmembrane region" description="Helical" evidence="1">
    <location>
        <begin position="84"/>
        <end position="105"/>
    </location>
</feature>
<proteinExistence type="predicted"/>
<feature type="transmembrane region" description="Helical" evidence="1">
    <location>
        <begin position="36"/>
        <end position="52"/>
    </location>
</feature>
<gene>
    <name evidence="2" type="ORF">MOMUL_11310</name>
</gene>
<reference evidence="2 3" key="1">
    <citation type="submission" date="2016-02" db="EMBL/GenBank/DDBJ databases">
        <title>Genome sequence of Moorella mulderi DSM 14980.</title>
        <authorList>
            <person name="Poehlein A."/>
            <person name="Daniel R."/>
        </authorList>
    </citation>
    <scope>NUCLEOTIDE SEQUENCE [LARGE SCALE GENOMIC DNA]</scope>
    <source>
        <strain evidence="2 3">DSM 14980</strain>
    </source>
</reference>
<evidence type="ECO:0000256" key="1">
    <source>
        <dbReference type="SAM" id="Phobius"/>
    </source>
</evidence>
<keyword evidence="3" id="KW-1185">Reference proteome</keyword>
<feature type="transmembrane region" description="Helical" evidence="1">
    <location>
        <begin position="125"/>
        <end position="142"/>
    </location>
</feature>
<sequence length="169" mass="18722">MDIMPWTALVFQSIPEEIILVTLGLALVGEYPRMKGIVVVGIIGAVFSFYFRRLSLDFGVHTLALIIALALAIRLILRLNFFKGLIASSLGILALGIVEGISIPIVSNLTGIGVATALHDPWLRVLFPLPDEIVLGLVAYFCRRRHFSLIFGDGLLLRSHKRKEKEDEK</sequence>
<feature type="transmembrane region" description="Helical" evidence="1">
    <location>
        <begin position="58"/>
        <end position="77"/>
    </location>
</feature>
<dbReference type="AlphaFoldDB" id="A0A151AY87"/>
<dbReference type="Proteomes" id="UP000075670">
    <property type="component" value="Unassembled WGS sequence"/>
</dbReference>
<feature type="transmembrane region" description="Helical" evidence="1">
    <location>
        <begin position="6"/>
        <end position="29"/>
    </location>
</feature>
<keyword evidence="1" id="KW-0812">Transmembrane</keyword>
<dbReference type="RefSeq" id="WP_062282619.1">
    <property type="nucleotide sequence ID" value="NZ_LTBC01000003.1"/>
</dbReference>
<keyword evidence="1" id="KW-0472">Membrane</keyword>
<evidence type="ECO:0000313" key="2">
    <source>
        <dbReference type="EMBL" id="KYH32530.1"/>
    </source>
</evidence>
<dbReference type="OrthoDB" id="1677679at2"/>